<dbReference type="PANTHER" id="PTHR31392:SF1">
    <property type="entry name" value="ALPHA-1,3-MANNOSYLTRANSFERASE MNN1-RELATED"/>
    <property type="match status" value="1"/>
</dbReference>
<evidence type="ECO:0000313" key="11">
    <source>
        <dbReference type="EMBL" id="DAZ92875.1"/>
    </source>
</evidence>
<name>A0AAV2YFI7_9STRA</name>
<reference evidence="11" key="1">
    <citation type="submission" date="2022-11" db="EMBL/GenBank/DDBJ databases">
        <authorList>
            <person name="Morgan W.R."/>
            <person name="Tartar A."/>
        </authorList>
    </citation>
    <scope>NUCLEOTIDE SEQUENCE</scope>
    <source>
        <strain evidence="11">ARSEF 373</strain>
    </source>
</reference>
<evidence type="ECO:0000256" key="7">
    <source>
        <dbReference type="ARBA" id="ARBA00022989"/>
    </source>
</evidence>
<sequence length="482" mass="54454">MLRSGVSERKQWIGIVLVIGVVLLVADISLTNRVLRVRGDDPKPRQPHEPVIVASAAELRLMEVQAALQQPHQPFLPSTEVPTSSPTNMSLHPRGPLQRGIVLPLFDKIATLGASFIQELRALHVDLPVEVPHCGDLSEGIRQRLVAEDKLVYPHDVCAMAVDMKDPLDASRNWFCDDLAHCQKRFRSFEIKVLAVTLSRFQEVMLLDADALFFHSPMQIWDSRQYRETGTLFFHDRISFETEFLAGKRGSDDTIRAMHEFLSNFDVKPFSKYPVIPRPRATTKSKIKLPFEPSEFLLKSHSWATVTGHQMDSSFLLWNKLRQPRATAILAHFISLRGSYPPSYGDKEFFFQACELAETKYGFSDFAVGTYGTDVRSNGTVLCGDALHYFPESTGNITMGIPLYINSDNILRDLSKEVLQRTLSRSAALYPGNHNDRGLMHVCAFDVNVTNLTHLELDAFTRRQRLFKSVEEWTTPSPVADA</sequence>
<organism evidence="11 12">
    <name type="scientific">Lagenidium giganteum</name>
    <dbReference type="NCBI Taxonomy" id="4803"/>
    <lineage>
        <taxon>Eukaryota</taxon>
        <taxon>Sar</taxon>
        <taxon>Stramenopiles</taxon>
        <taxon>Oomycota</taxon>
        <taxon>Peronosporomycetes</taxon>
        <taxon>Pythiales</taxon>
        <taxon>Pythiaceae</taxon>
    </lineage>
</organism>
<dbReference type="Proteomes" id="UP001146120">
    <property type="component" value="Unassembled WGS sequence"/>
</dbReference>
<comment type="caution">
    <text evidence="11">The sequence shown here is derived from an EMBL/GenBank/DDBJ whole genome shotgun (WGS) entry which is preliminary data.</text>
</comment>
<evidence type="ECO:0008006" key="13">
    <source>
        <dbReference type="Google" id="ProtNLM"/>
    </source>
</evidence>
<gene>
    <name evidence="11" type="ORF">N0F65_011578</name>
</gene>
<keyword evidence="7 10" id="KW-1133">Transmembrane helix</keyword>
<dbReference type="AlphaFoldDB" id="A0AAV2YFI7"/>
<keyword evidence="3" id="KW-0328">Glycosyltransferase</keyword>
<keyword evidence="8 10" id="KW-0472">Membrane</keyword>
<evidence type="ECO:0000256" key="3">
    <source>
        <dbReference type="ARBA" id="ARBA00022676"/>
    </source>
</evidence>
<reference evidence="11" key="2">
    <citation type="journal article" date="2023" name="Microbiol Resour">
        <title>Decontamination and Annotation of the Draft Genome Sequence of the Oomycete Lagenidium giganteum ARSEF 373.</title>
        <authorList>
            <person name="Morgan W.R."/>
            <person name="Tartar A."/>
        </authorList>
    </citation>
    <scope>NUCLEOTIDE SEQUENCE</scope>
    <source>
        <strain evidence="11">ARSEF 373</strain>
    </source>
</reference>
<evidence type="ECO:0000256" key="10">
    <source>
        <dbReference type="SAM" id="Phobius"/>
    </source>
</evidence>
<keyword evidence="9" id="KW-0325">Glycoprotein</keyword>
<keyword evidence="5 10" id="KW-0812">Transmembrane</keyword>
<feature type="transmembrane region" description="Helical" evidence="10">
    <location>
        <begin position="12"/>
        <end position="30"/>
    </location>
</feature>
<dbReference type="InterPro" id="IPR022751">
    <property type="entry name" value="Alpha_mannosyltransferase"/>
</dbReference>
<dbReference type="EMBL" id="DAKRPA010000371">
    <property type="protein sequence ID" value="DAZ92875.1"/>
    <property type="molecule type" value="Genomic_DNA"/>
</dbReference>
<dbReference type="PANTHER" id="PTHR31392">
    <property type="entry name" value="ALPHA-1,3-MANNOSYLTRANSFERASE MNN1-RELATED"/>
    <property type="match status" value="1"/>
</dbReference>
<evidence type="ECO:0000256" key="4">
    <source>
        <dbReference type="ARBA" id="ARBA00022679"/>
    </source>
</evidence>
<dbReference type="GO" id="GO:0000033">
    <property type="term" value="F:alpha-1,3-mannosyltransferase activity"/>
    <property type="evidence" value="ECO:0007669"/>
    <property type="project" value="TreeGrafter"/>
</dbReference>
<dbReference type="GO" id="GO:0016020">
    <property type="term" value="C:membrane"/>
    <property type="evidence" value="ECO:0007669"/>
    <property type="project" value="UniProtKB-SubCell"/>
</dbReference>
<evidence type="ECO:0000313" key="12">
    <source>
        <dbReference type="Proteomes" id="UP001146120"/>
    </source>
</evidence>
<evidence type="ECO:0000256" key="8">
    <source>
        <dbReference type="ARBA" id="ARBA00023136"/>
    </source>
</evidence>
<dbReference type="SUPFAM" id="SSF53448">
    <property type="entry name" value="Nucleotide-diphospho-sugar transferases"/>
    <property type="match status" value="1"/>
</dbReference>
<evidence type="ECO:0000256" key="9">
    <source>
        <dbReference type="ARBA" id="ARBA00023180"/>
    </source>
</evidence>
<protein>
    <recommendedName>
        <fullName evidence="13">Nucleotide-diphospho-sugar transferase domain-containing protein</fullName>
    </recommendedName>
</protein>
<evidence type="ECO:0000256" key="2">
    <source>
        <dbReference type="ARBA" id="ARBA00009105"/>
    </source>
</evidence>
<evidence type="ECO:0000256" key="1">
    <source>
        <dbReference type="ARBA" id="ARBA00004606"/>
    </source>
</evidence>
<dbReference type="GO" id="GO:0006493">
    <property type="term" value="P:protein O-linked glycosylation"/>
    <property type="evidence" value="ECO:0007669"/>
    <property type="project" value="TreeGrafter"/>
</dbReference>
<keyword evidence="12" id="KW-1185">Reference proteome</keyword>
<keyword evidence="6" id="KW-0735">Signal-anchor</keyword>
<dbReference type="GO" id="GO:0005794">
    <property type="term" value="C:Golgi apparatus"/>
    <property type="evidence" value="ECO:0007669"/>
    <property type="project" value="TreeGrafter"/>
</dbReference>
<accession>A0AAV2YFI7</accession>
<dbReference type="InterPro" id="IPR029044">
    <property type="entry name" value="Nucleotide-diphossugar_trans"/>
</dbReference>
<proteinExistence type="inferred from homology"/>
<evidence type="ECO:0000256" key="6">
    <source>
        <dbReference type="ARBA" id="ARBA00022968"/>
    </source>
</evidence>
<keyword evidence="4" id="KW-0808">Transferase</keyword>
<dbReference type="Pfam" id="PF11051">
    <property type="entry name" value="Mannosyl_trans3"/>
    <property type="match status" value="1"/>
</dbReference>
<evidence type="ECO:0000256" key="5">
    <source>
        <dbReference type="ARBA" id="ARBA00022692"/>
    </source>
</evidence>
<comment type="similarity">
    <text evidence="2">Belongs to the MNN1/MNT family.</text>
</comment>
<comment type="subcellular location">
    <subcellularLocation>
        <location evidence="1">Membrane</location>
        <topology evidence="1">Single-pass type II membrane protein</topology>
    </subcellularLocation>
</comment>